<dbReference type="OrthoDB" id="217868at2157"/>
<dbReference type="Proteomes" id="UP000011632">
    <property type="component" value="Unassembled WGS sequence"/>
</dbReference>
<reference evidence="1 2" key="1">
    <citation type="journal article" date="2014" name="PLoS Genet.">
        <title>Phylogenetically driven sequencing of extremely halophilic archaea reveals strategies for static and dynamic osmo-response.</title>
        <authorList>
            <person name="Becker E.A."/>
            <person name="Seitzer P.M."/>
            <person name="Tritt A."/>
            <person name="Larsen D."/>
            <person name="Krusor M."/>
            <person name="Yao A.I."/>
            <person name="Wu D."/>
            <person name="Madern D."/>
            <person name="Eisen J.A."/>
            <person name="Darling A.E."/>
            <person name="Facciotti M.T."/>
        </authorList>
    </citation>
    <scope>NUCLEOTIDE SEQUENCE [LARGE SCALE GENOMIC DNA]</scope>
    <source>
        <strain evidence="1 2">JCM 10478</strain>
    </source>
</reference>
<name>L9YAC4_9EURY</name>
<dbReference type="AlphaFoldDB" id="L9YAC4"/>
<accession>L9YAC4</accession>
<dbReference type="PATRIC" id="fig|1227496.3.peg.323"/>
<keyword evidence="2" id="KW-1185">Reference proteome</keyword>
<protein>
    <submittedName>
        <fullName evidence="1">Uncharacterized protein</fullName>
    </submittedName>
</protein>
<dbReference type="EMBL" id="AOID01000005">
    <property type="protein sequence ID" value="ELY71004.1"/>
    <property type="molecule type" value="Genomic_DNA"/>
</dbReference>
<organism evidence="1 2">
    <name type="scientific">Natrinema versiforme JCM 10478</name>
    <dbReference type="NCBI Taxonomy" id="1227496"/>
    <lineage>
        <taxon>Archaea</taxon>
        <taxon>Methanobacteriati</taxon>
        <taxon>Methanobacteriota</taxon>
        <taxon>Stenosarchaea group</taxon>
        <taxon>Halobacteria</taxon>
        <taxon>Halobacteriales</taxon>
        <taxon>Natrialbaceae</taxon>
        <taxon>Natrinema</taxon>
    </lineage>
</organism>
<comment type="caution">
    <text evidence="1">The sequence shown here is derived from an EMBL/GenBank/DDBJ whole genome shotgun (WGS) entry which is preliminary data.</text>
</comment>
<dbReference type="STRING" id="1227496.C489_01561"/>
<proteinExistence type="predicted"/>
<gene>
    <name evidence="1" type="ORF">C489_01561</name>
</gene>
<sequence length="115" mass="12363">MSDESPFESVSLTAQVVLLGVAELAREDETPVQTHDLRRHCKQQLSAVDTEVVGTITEADVIRSLYQLEDEGLVDEVEPTETSPTGKGRPAYALAVTADAVYDGVDDELLDGTGD</sequence>
<evidence type="ECO:0000313" key="2">
    <source>
        <dbReference type="Proteomes" id="UP000011632"/>
    </source>
</evidence>
<evidence type="ECO:0000313" key="1">
    <source>
        <dbReference type="EMBL" id="ELY71004.1"/>
    </source>
</evidence>
<dbReference type="RefSeq" id="WP_006429350.1">
    <property type="nucleotide sequence ID" value="NZ_AOID01000005.1"/>
</dbReference>